<reference evidence="2 3" key="1">
    <citation type="journal article" date="2017" name="Genome Biol. Evol.">
        <title>Phytophthora megakarya and P. palmivora, closely related causal agents of cacao black pod rot, underwent increases in genome sizes and gene numbers by different mechanisms.</title>
        <authorList>
            <person name="Ali S.S."/>
            <person name="Shao J."/>
            <person name="Lary D.J."/>
            <person name="Kronmiller B."/>
            <person name="Shen D."/>
            <person name="Strem M.D."/>
            <person name="Amoako-Attah I."/>
            <person name="Akrofi A.Y."/>
            <person name="Begoude B.A."/>
            <person name="Ten Hoopen G.M."/>
            <person name="Coulibaly K."/>
            <person name="Kebe B.I."/>
            <person name="Melnick R.L."/>
            <person name="Guiltinan M.J."/>
            <person name="Tyler B.M."/>
            <person name="Meinhardt L.W."/>
            <person name="Bailey B.A."/>
        </authorList>
    </citation>
    <scope>NUCLEOTIDE SEQUENCE [LARGE SCALE GENOMIC DNA]</scope>
    <source>
        <strain evidence="3">sbr112.9</strain>
    </source>
</reference>
<sequence length="351" mass="40779">MGNKVIYALPFPVGILHKVGDDCSSERTHVFDCYVFLTCQIHVINLATCMYRFEVYCCKRQTDGAIGISVTKCGPAAIIRNLREVFAANRNISIYTSPTLAMQLLTPGFYSIGTVMTNRRGFGEDIIEKRKKQEVDIERGTFTISDNKLISVIRAVCWWDNRHVHLLQPAEMLSKTELCVERKMKHRLKWHVHESRGLPDIYLALKYKKYHNSLFLGFLDQAIINAHIVYNTRREADGHKKPTHVKFLKQFHLEFIQLQEPYWEGNAYEKPRYSQAEFSRGETTFYCSACKPHSNSKKATVTRIYLCNKEKHTSNGESVSCFEIRHRHWRNGSMLPPSQRNKKIRARTISR</sequence>
<dbReference type="OrthoDB" id="125650at2759"/>
<proteinExistence type="predicted"/>
<evidence type="ECO:0000313" key="2">
    <source>
        <dbReference type="EMBL" id="POM58123.1"/>
    </source>
</evidence>
<evidence type="ECO:0000313" key="3">
    <source>
        <dbReference type="Proteomes" id="UP000237271"/>
    </source>
</evidence>
<comment type="caution">
    <text evidence="2">The sequence shown here is derived from an EMBL/GenBank/DDBJ whole genome shotgun (WGS) entry which is preliminary data.</text>
</comment>
<dbReference type="AlphaFoldDB" id="A0A2P4WXT3"/>
<dbReference type="PANTHER" id="PTHR46599:SF3">
    <property type="entry name" value="PIGGYBAC TRANSPOSABLE ELEMENT-DERIVED PROTEIN 4"/>
    <property type="match status" value="1"/>
</dbReference>
<dbReference type="PANTHER" id="PTHR46599">
    <property type="entry name" value="PIGGYBAC TRANSPOSABLE ELEMENT-DERIVED PROTEIN 4"/>
    <property type="match status" value="1"/>
</dbReference>
<dbReference type="Proteomes" id="UP000237271">
    <property type="component" value="Unassembled WGS sequence"/>
</dbReference>
<gene>
    <name evidence="2" type="ORF">PHPALM_37276</name>
</gene>
<feature type="compositionally biased region" description="Basic residues" evidence="1">
    <location>
        <begin position="340"/>
        <end position="351"/>
    </location>
</feature>
<organism evidence="2 3">
    <name type="scientific">Phytophthora palmivora</name>
    <dbReference type="NCBI Taxonomy" id="4796"/>
    <lineage>
        <taxon>Eukaryota</taxon>
        <taxon>Sar</taxon>
        <taxon>Stramenopiles</taxon>
        <taxon>Oomycota</taxon>
        <taxon>Peronosporomycetes</taxon>
        <taxon>Peronosporales</taxon>
        <taxon>Peronosporaceae</taxon>
        <taxon>Phytophthora</taxon>
    </lineage>
</organism>
<dbReference type="EMBL" id="NCKW01020351">
    <property type="protein sequence ID" value="POM58123.1"/>
    <property type="molecule type" value="Genomic_DNA"/>
</dbReference>
<accession>A0A2P4WXT3</accession>
<feature type="region of interest" description="Disordered" evidence="1">
    <location>
        <begin position="332"/>
        <end position="351"/>
    </location>
</feature>
<evidence type="ECO:0008006" key="4">
    <source>
        <dbReference type="Google" id="ProtNLM"/>
    </source>
</evidence>
<keyword evidence="3" id="KW-1185">Reference proteome</keyword>
<protein>
    <recommendedName>
        <fullName evidence="4">PiggyBac transposable element-derived protein domain-containing protein</fullName>
    </recommendedName>
</protein>
<name>A0A2P4WXT3_9STRA</name>
<evidence type="ECO:0000256" key="1">
    <source>
        <dbReference type="SAM" id="MobiDB-lite"/>
    </source>
</evidence>